<keyword evidence="1" id="KW-0812">Transmembrane</keyword>
<dbReference type="EMBL" id="JAGSPB010000002">
    <property type="protein sequence ID" value="MBV7266831.1"/>
    <property type="molecule type" value="Genomic_DNA"/>
</dbReference>
<evidence type="ECO:0000256" key="1">
    <source>
        <dbReference type="SAM" id="Phobius"/>
    </source>
</evidence>
<sequence length="69" mass="7841">MIRRRIFAAAILVVFAVGSALYWNDGAADWMLLGINLAAAGVGLMVLHFRWRPRERRPLSRQKAKDIFS</sequence>
<accession>A0ABS6SP77</accession>
<evidence type="ECO:0000313" key="3">
    <source>
        <dbReference type="Proteomes" id="UP000699975"/>
    </source>
</evidence>
<gene>
    <name evidence="2" type="ORF">KCG45_11625</name>
</gene>
<dbReference type="Proteomes" id="UP000699975">
    <property type="component" value="Unassembled WGS sequence"/>
</dbReference>
<keyword evidence="3" id="KW-1185">Reference proteome</keyword>
<keyword evidence="1" id="KW-0472">Membrane</keyword>
<name>A0ABS6SP77_9SPHN</name>
<comment type="caution">
    <text evidence="2">The sequence shown here is derived from an EMBL/GenBank/DDBJ whole genome shotgun (WGS) entry which is preliminary data.</text>
</comment>
<protein>
    <submittedName>
        <fullName evidence="2">Uncharacterized protein</fullName>
    </submittedName>
</protein>
<keyword evidence="1" id="KW-1133">Transmembrane helix</keyword>
<organism evidence="2 3">
    <name type="scientific">Erythrobacter ani</name>
    <dbReference type="NCBI Taxonomy" id="2827235"/>
    <lineage>
        <taxon>Bacteria</taxon>
        <taxon>Pseudomonadati</taxon>
        <taxon>Pseudomonadota</taxon>
        <taxon>Alphaproteobacteria</taxon>
        <taxon>Sphingomonadales</taxon>
        <taxon>Erythrobacteraceae</taxon>
        <taxon>Erythrobacter/Porphyrobacter group</taxon>
        <taxon>Erythrobacter</taxon>
    </lineage>
</organism>
<reference evidence="2 3" key="1">
    <citation type="submission" date="2021-04" db="EMBL/GenBank/DDBJ databases">
        <authorList>
            <person name="Pira H."/>
            <person name="Risdian C."/>
            <person name="Wink J."/>
        </authorList>
    </citation>
    <scope>NUCLEOTIDE SEQUENCE [LARGE SCALE GENOMIC DNA]</scope>
    <source>
        <strain evidence="2 3">WH131</strain>
    </source>
</reference>
<proteinExistence type="predicted"/>
<feature type="transmembrane region" description="Helical" evidence="1">
    <location>
        <begin position="30"/>
        <end position="51"/>
    </location>
</feature>
<dbReference type="RefSeq" id="WP_218317370.1">
    <property type="nucleotide sequence ID" value="NZ_JAGSPB010000002.1"/>
</dbReference>
<evidence type="ECO:0000313" key="2">
    <source>
        <dbReference type="EMBL" id="MBV7266831.1"/>
    </source>
</evidence>